<evidence type="ECO:0000313" key="4">
    <source>
        <dbReference type="EMBL" id="MFD1221000.1"/>
    </source>
</evidence>
<evidence type="ECO:0000256" key="1">
    <source>
        <dbReference type="SAM" id="SignalP"/>
    </source>
</evidence>
<dbReference type="Pfam" id="PF07833">
    <property type="entry name" value="Cu_amine_oxidN1"/>
    <property type="match status" value="1"/>
</dbReference>
<evidence type="ECO:0000313" key="5">
    <source>
        <dbReference type="Proteomes" id="UP001597180"/>
    </source>
</evidence>
<proteinExistence type="predicted"/>
<reference evidence="5" key="1">
    <citation type="journal article" date="2019" name="Int. J. Syst. Evol. Microbiol.">
        <title>The Global Catalogue of Microorganisms (GCM) 10K type strain sequencing project: providing services to taxonomists for standard genome sequencing and annotation.</title>
        <authorList>
            <consortium name="The Broad Institute Genomics Platform"/>
            <consortium name="The Broad Institute Genome Sequencing Center for Infectious Disease"/>
            <person name="Wu L."/>
            <person name="Ma J."/>
        </authorList>
    </citation>
    <scope>NUCLEOTIDE SEQUENCE [LARGE SCALE GENOMIC DNA]</scope>
    <source>
        <strain evidence="5">CCUG 53270</strain>
    </source>
</reference>
<name>A0ABW3UJX7_9BACL</name>
<dbReference type="Proteomes" id="UP001597180">
    <property type="component" value="Unassembled WGS sequence"/>
</dbReference>
<feature type="domain" description="SCP" evidence="2">
    <location>
        <begin position="144"/>
        <end position="262"/>
    </location>
</feature>
<dbReference type="PANTHER" id="PTHR31157:SF1">
    <property type="entry name" value="SCP DOMAIN-CONTAINING PROTEIN"/>
    <property type="match status" value="1"/>
</dbReference>
<keyword evidence="5" id="KW-1185">Reference proteome</keyword>
<feature type="chain" id="PRO_5045536512" evidence="1">
    <location>
        <begin position="30"/>
        <end position="551"/>
    </location>
</feature>
<evidence type="ECO:0000259" key="2">
    <source>
        <dbReference type="Pfam" id="PF00188"/>
    </source>
</evidence>
<dbReference type="InterPro" id="IPR014044">
    <property type="entry name" value="CAP_dom"/>
</dbReference>
<dbReference type="InterPro" id="IPR035940">
    <property type="entry name" value="CAP_sf"/>
</dbReference>
<protein>
    <submittedName>
        <fullName evidence="4">Stalk domain-containing protein</fullName>
    </submittedName>
</protein>
<dbReference type="SUPFAM" id="SSF55797">
    <property type="entry name" value="PR-1-like"/>
    <property type="match status" value="1"/>
</dbReference>
<gene>
    <name evidence="4" type="ORF">ACFQ4B_12815</name>
</gene>
<dbReference type="SUPFAM" id="SSF55383">
    <property type="entry name" value="Copper amine oxidase, domain N"/>
    <property type="match status" value="2"/>
</dbReference>
<comment type="caution">
    <text evidence="4">The sequence shown here is derived from an EMBL/GenBank/DDBJ whole genome shotgun (WGS) entry which is preliminary data.</text>
</comment>
<organism evidence="4 5">
    <name type="scientific">Paenibacillus vulneris</name>
    <dbReference type="NCBI Taxonomy" id="1133364"/>
    <lineage>
        <taxon>Bacteria</taxon>
        <taxon>Bacillati</taxon>
        <taxon>Bacillota</taxon>
        <taxon>Bacilli</taxon>
        <taxon>Bacillales</taxon>
        <taxon>Paenibacillaceae</taxon>
        <taxon>Paenibacillus</taxon>
    </lineage>
</organism>
<dbReference type="InterPro" id="IPR012854">
    <property type="entry name" value="Cu_amine_oxidase-like_N"/>
</dbReference>
<dbReference type="EMBL" id="JBHTLU010000014">
    <property type="protein sequence ID" value="MFD1221000.1"/>
    <property type="molecule type" value="Genomic_DNA"/>
</dbReference>
<feature type="signal peptide" evidence="1">
    <location>
        <begin position="1"/>
        <end position="29"/>
    </location>
</feature>
<dbReference type="Pfam" id="PF00188">
    <property type="entry name" value="CAP"/>
    <property type="match status" value="1"/>
</dbReference>
<dbReference type="PANTHER" id="PTHR31157">
    <property type="entry name" value="SCP DOMAIN-CONTAINING PROTEIN"/>
    <property type="match status" value="1"/>
</dbReference>
<dbReference type="InterPro" id="IPR036582">
    <property type="entry name" value="Mao_N_sf"/>
</dbReference>
<dbReference type="Gene3D" id="3.40.33.10">
    <property type="entry name" value="CAP"/>
    <property type="match status" value="1"/>
</dbReference>
<accession>A0ABW3UJX7</accession>
<evidence type="ECO:0000259" key="3">
    <source>
        <dbReference type="Pfam" id="PF07833"/>
    </source>
</evidence>
<dbReference type="CDD" id="cd05379">
    <property type="entry name" value="CAP_bacterial"/>
    <property type="match status" value="1"/>
</dbReference>
<dbReference type="RefSeq" id="WP_345592040.1">
    <property type="nucleotide sequence ID" value="NZ_BAABJG010000029.1"/>
</dbReference>
<feature type="domain" description="Copper amine oxidase-like N-terminal" evidence="3">
    <location>
        <begin position="443"/>
        <end position="548"/>
    </location>
</feature>
<keyword evidence="1" id="KW-0732">Signal</keyword>
<dbReference type="Gene3D" id="3.30.457.10">
    <property type="entry name" value="Copper amine oxidase-like, N-terminal domain"/>
    <property type="match status" value="1"/>
</dbReference>
<sequence>MVLTTQRLGKYMMLTALAFLILFSSLALPADRAFAFKYGYQGAPQNTVGVTRPTLTFYLKTDTDLMPIAYSMFLNGTSVPASYDREQGAFTYTPDKDLTPGSYTVRMSVTFKGYQPLEESWTFTVAQNAQSQFAAAGPEQLAAFNALNDYRTLYGLPPVKLNERLNASATAHASYLNVNEVKQTNSSQESLHLQEAGKKQFIGATPLERAAYYGYTSKVGEDAAYVSGSTNEAMDLLFDAPYHRNPYLDPNVSEIGVGRVGDYTIIEFGYASTVTNQLVVSPVPGDRYVPTTFNGNEDPDPLRIHSSANYPVGYPIMAQYYGTGTDKVKLVSAELTDNAKQKVDMLVNTPDNDDKLTNAFILLPSKPLQANQTYRVKLSVQVTKSDGSTVNDSKEWDFTTEPVAGIGKTKLHQDSGKYKTAAVTVAPFLRTASFGLDDSSYSVDGISFPMKRQPAIVDGFSYLYIRDLAAALGADVDWDNSKRAAVYTKGNMKVTLYTTQNAYEVNGQLKQTDTPARLIGENTMVPVRLLAEVLGAKVDYIDATRTVKMSY</sequence>